<accession>A0ABU4A108</accession>
<dbReference type="InterPro" id="IPR058625">
    <property type="entry name" value="MdtA-like_BSH"/>
</dbReference>
<evidence type="ECO:0000256" key="2">
    <source>
        <dbReference type="ARBA" id="ARBA00023054"/>
    </source>
</evidence>
<evidence type="ECO:0000259" key="4">
    <source>
        <dbReference type="Pfam" id="PF25917"/>
    </source>
</evidence>
<dbReference type="SUPFAM" id="SSF111369">
    <property type="entry name" value="HlyD-like secretion proteins"/>
    <property type="match status" value="2"/>
</dbReference>
<feature type="domain" description="Multidrug resistance protein MdtA-like barrel-sandwich hybrid" evidence="4">
    <location>
        <begin position="40"/>
        <end position="215"/>
    </location>
</feature>
<feature type="coiled-coil region" evidence="3">
    <location>
        <begin position="83"/>
        <end position="110"/>
    </location>
</feature>
<dbReference type="EMBL" id="JAPTHD010000011">
    <property type="protein sequence ID" value="MDV5825430.1"/>
    <property type="molecule type" value="Genomic_DNA"/>
</dbReference>
<dbReference type="InterPro" id="IPR050465">
    <property type="entry name" value="UPF0194_transport"/>
</dbReference>
<evidence type="ECO:0000313" key="6">
    <source>
        <dbReference type="Proteomes" id="UP001185984"/>
    </source>
</evidence>
<dbReference type="Pfam" id="PF25917">
    <property type="entry name" value="BSH_RND"/>
    <property type="match status" value="1"/>
</dbReference>
<dbReference type="PANTHER" id="PTHR32347:SF23">
    <property type="entry name" value="BLL5650 PROTEIN"/>
    <property type="match status" value="1"/>
</dbReference>
<comment type="caution">
    <text evidence="5">The sequence shown here is derived from an EMBL/GenBank/DDBJ whole genome shotgun (WGS) entry which is preliminary data.</text>
</comment>
<evidence type="ECO:0000256" key="3">
    <source>
        <dbReference type="SAM" id="Coils"/>
    </source>
</evidence>
<name>A0ABU4A108_9SPHN</name>
<gene>
    <name evidence="5" type="ORF">O0R41_17630</name>
</gene>
<sequence>MIVATAILVGVLLWLFLRPGDRKSDEVFTGYVISEDIYMSSPVAGTLTQVAVQRGQRVAAGDTLFRVDPTVRAAETEQARATIAANEAQLSQQQASLAQARSDLAAAQAEADRTGAAYRRLAAAQREKTGSVAQLDLDQARASYDGALRKRDAARAQLGSASGAISAARAQVRQSEAGLTSAQRQLNDLSPVAPSAGRVEDVMFKSGESVTANAPVVSIIPDGQVKVRFYVSQALVSRYQPGRKVAIHCDGCATGMTATVEFVAREPEYTPPVIYSLDAREKLVFLVEALPTAPAKLLPGQPVDVASSASDLPAR</sequence>
<dbReference type="PANTHER" id="PTHR32347">
    <property type="entry name" value="EFFLUX SYSTEM COMPONENT YKNX-RELATED"/>
    <property type="match status" value="1"/>
</dbReference>
<reference evidence="6" key="1">
    <citation type="journal article" date="2022" name="J Environ Chem Eng">
        <title>Biodegradation of petroleum oil using a constructed nonpathogenic and heavy metal-tolerant bacterial consortium isolated from marine sponges.</title>
        <authorList>
            <person name="Dechsakulwatana C."/>
            <person name="Rungsihiranrut A."/>
            <person name="Muangchinda C."/>
            <person name="Ningthoujam R."/>
            <person name="Klankeo P."/>
            <person name="Pinyakong O."/>
        </authorList>
    </citation>
    <scope>NUCLEOTIDE SEQUENCE [LARGE SCALE GENOMIC DNA]</scope>
    <source>
        <strain evidence="6">MO2-4</strain>
    </source>
</reference>
<evidence type="ECO:0000313" key="5">
    <source>
        <dbReference type="EMBL" id="MDV5825430.1"/>
    </source>
</evidence>
<dbReference type="RefSeq" id="WP_317517937.1">
    <property type="nucleotide sequence ID" value="NZ_JAPTHD010000011.1"/>
</dbReference>
<dbReference type="Gene3D" id="2.40.30.170">
    <property type="match status" value="1"/>
</dbReference>
<dbReference type="Gene3D" id="1.10.287.470">
    <property type="entry name" value="Helix hairpin bin"/>
    <property type="match status" value="2"/>
</dbReference>
<comment type="subcellular location">
    <subcellularLocation>
        <location evidence="1">Cell envelope</location>
    </subcellularLocation>
</comment>
<dbReference type="Gene3D" id="2.40.50.100">
    <property type="match status" value="2"/>
</dbReference>
<organism evidence="5 6">
    <name type="scientific">Sphingobium naphthae</name>
    <dbReference type="NCBI Taxonomy" id="1886786"/>
    <lineage>
        <taxon>Bacteria</taxon>
        <taxon>Pseudomonadati</taxon>
        <taxon>Pseudomonadota</taxon>
        <taxon>Alphaproteobacteria</taxon>
        <taxon>Sphingomonadales</taxon>
        <taxon>Sphingomonadaceae</taxon>
        <taxon>Sphingobium</taxon>
    </lineage>
</organism>
<dbReference type="Proteomes" id="UP001185984">
    <property type="component" value="Unassembled WGS sequence"/>
</dbReference>
<keyword evidence="6" id="KW-1185">Reference proteome</keyword>
<proteinExistence type="predicted"/>
<evidence type="ECO:0000256" key="1">
    <source>
        <dbReference type="ARBA" id="ARBA00004196"/>
    </source>
</evidence>
<keyword evidence="2 3" id="KW-0175">Coiled coil</keyword>
<protein>
    <submittedName>
        <fullName evidence="5">HlyD family efflux transporter periplasmic adaptor subunit</fullName>
    </submittedName>
</protein>